<evidence type="ECO:0000256" key="9">
    <source>
        <dbReference type="ARBA" id="ARBA00023004"/>
    </source>
</evidence>
<dbReference type="InterPro" id="IPR003265">
    <property type="entry name" value="HhH-GPD_domain"/>
</dbReference>
<evidence type="ECO:0000256" key="4">
    <source>
        <dbReference type="ARBA" id="ARBA00022023"/>
    </source>
</evidence>
<comment type="cofactor">
    <cofactor evidence="15">
        <name>[4Fe-4S] cluster</name>
        <dbReference type="ChEBI" id="CHEBI:49883"/>
    </cofactor>
    <text evidence="15">Binds 1 [4Fe-4S] cluster.</text>
</comment>
<comment type="catalytic activity">
    <reaction evidence="1 15">
        <text>Hydrolyzes free adenine bases from 7,8-dihydro-8-oxoguanine:adenine mismatched double-stranded DNA, leaving an apurinic site.</text>
        <dbReference type="EC" id="3.2.2.31"/>
    </reaction>
</comment>
<dbReference type="GO" id="GO:0035485">
    <property type="term" value="F:adenine/guanine mispair binding"/>
    <property type="evidence" value="ECO:0007669"/>
    <property type="project" value="TreeGrafter"/>
</dbReference>
<dbReference type="InterPro" id="IPR004035">
    <property type="entry name" value="Endouclease-III_FeS-bd_BS"/>
</dbReference>
<organism evidence="17 18">
    <name type="scientific">Peribacillus asahii</name>
    <dbReference type="NCBI Taxonomy" id="228899"/>
    <lineage>
        <taxon>Bacteria</taxon>
        <taxon>Bacillati</taxon>
        <taxon>Bacillota</taxon>
        <taxon>Bacilli</taxon>
        <taxon>Bacillales</taxon>
        <taxon>Bacillaceae</taxon>
        <taxon>Peribacillus</taxon>
    </lineage>
</organism>
<evidence type="ECO:0000256" key="15">
    <source>
        <dbReference type="RuleBase" id="RU365096"/>
    </source>
</evidence>
<dbReference type="Pfam" id="PF00633">
    <property type="entry name" value="HHH"/>
    <property type="match status" value="1"/>
</dbReference>
<evidence type="ECO:0000256" key="7">
    <source>
        <dbReference type="ARBA" id="ARBA00022763"/>
    </source>
</evidence>
<dbReference type="SMART" id="SM00525">
    <property type="entry name" value="FES"/>
    <property type="match status" value="1"/>
</dbReference>
<comment type="function">
    <text evidence="15">Adenine glycosylase active on G-A mispairs.</text>
</comment>
<dbReference type="InterPro" id="IPR029119">
    <property type="entry name" value="MutY_C"/>
</dbReference>
<dbReference type="Proteomes" id="UP000266016">
    <property type="component" value="Unassembled WGS sequence"/>
</dbReference>
<dbReference type="GO" id="GO:0006284">
    <property type="term" value="P:base-excision repair"/>
    <property type="evidence" value="ECO:0007669"/>
    <property type="project" value="UniProtKB-UniRule"/>
</dbReference>
<keyword evidence="13 15" id="KW-0326">Glycosidase</keyword>
<dbReference type="SMART" id="SM00478">
    <property type="entry name" value="ENDO3c"/>
    <property type="match status" value="1"/>
</dbReference>
<keyword evidence="7 15" id="KW-0227">DNA damage</keyword>
<dbReference type="GO" id="GO:0000701">
    <property type="term" value="F:purine-specific mismatch base pair DNA N-glycosylase activity"/>
    <property type="evidence" value="ECO:0007669"/>
    <property type="project" value="UniProtKB-EC"/>
</dbReference>
<dbReference type="GO" id="GO:0006298">
    <property type="term" value="P:mismatch repair"/>
    <property type="evidence" value="ECO:0007669"/>
    <property type="project" value="TreeGrafter"/>
</dbReference>
<dbReference type="InterPro" id="IPR003651">
    <property type="entry name" value="Endonuclease3_FeS-loop_motif"/>
</dbReference>
<protein>
    <recommendedName>
        <fullName evidence="4 15">Adenine DNA glycosylase</fullName>
        <ecNumber evidence="3 15">3.2.2.31</ecNumber>
    </recommendedName>
</protein>
<evidence type="ECO:0000256" key="14">
    <source>
        <dbReference type="ARBA" id="ARBA00058550"/>
    </source>
</evidence>
<dbReference type="GO" id="GO:0034039">
    <property type="term" value="F:8-oxo-7,8-dihydroguanine DNA N-glycosylase activity"/>
    <property type="evidence" value="ECO:0007669"/>
    <property type="project" value="TreeGrafter"/>
</dbReference>
<keyword evidence="5" id="KW-0004">4Fe-4S</keyword>
<dbReference type="GO" id="GO:0046872">
    <property type="term" value="F:metal ion binding"/>
    <property type="evidence" value="ECO:0007669"/>
    <property type="project" value="UniProtKB-UniRule"/>
</dbReference>
<dbReference type="Pfam" id="PF00730">
    <property type="entry name" value="HhH-GPD"/>
    <property type="match status" value="1"/>
</dbReference>
<dbReference type="SUPFAM" id="SSF48150">
    <property type="entry name" value="DNA-glycosylase"/>
    <property type="match status" value="1"/>
</dbReference>
<accession>A0A398B1V4</accession>
<dbReference type="GO" id="GO:0032357">
    <property type="term" value="F:oxidized purine DNA binding"/>
    <property type="evidence" value="ECO:0007669"/>
    <property type="project" value="TreeGrafter"/>
</dbReference>
<evidence type="ECO:0000256" key="8">
    <source>
        <dbReference type="ARBA" id="ARBA00022801"/>
    </source>
</evidence>
<dbReference type="EC" id="3.2.2.31" evidence="3 15"/>
<dbReference type="PROSITE" id="PS00764">
    <property type="entry name" value="ENDONUCLEASE_III_1"/>
    <property type="match status" value="1"/>
</dbReference>
<name>A0A398B1V4_9BACI</name>
<evidence type="ECO:0000313" key="18">
    <source>
        <dbReference type="Proteomes" id="UP000266016"/>
    </source>
</evidence>
<dbReference type="PANTHER" id="PTHR42944">
    <property type="entry name" value="ADENINE DNA GLYCOSYLASE"/>
    <property type="match status" value="1"/>
</dbReference>
<dbReference type="Pfam" id="PF14815">
    <property type="entry name" value="NUDIX_4"/>
    <property type="match status" value="1"/>
</dbReference>
<comment type="similarity">
    <text evidence="2 15">Belongs to the Nth/MutY family.</text>
</comment>
<dbReference type="Gene3D" id="3.90.79.10">
    <property type="entry name" value="Nucleoside Triphosphate Pyrophosphohydrolase"/>
    <property type="match status" value="1"/>
</dbReference>
<evidence type="ECO:0000256" key="5">
    <source>
        <dbReference type="ARBA" id="ARBA00022485"/>
    </source>
</evidence>
<proteinExistence type="inferred from homology"/>
<reference evidence="17 18" key="1">
    <citation type="submission" date="2018-08" db="EMBL/GenBank/DDBJ databases">
        <title>Bacillus jemisoniae sp. nov., Bacillus chryseoplanitiae sp. nov., Bacillus resnikiae sp. nov., and Bacillus frankliniae sp. nov., isolated from Viking spacecraft and associated surfaces.</title>
        <authorList>
            <person name="Seuylemezian A."/>
            <person name="Vaishampayan P."/>
        </authorList>
    </citation>
    <scope>NUCLEOTIDE SEQUENCE [LARGE SCALE GENOMIC DNA]</scope>
    <source>
        <strain evidence="17 18">MA001</strain>
    </source>
</reference>
<dbReference type="AlphaFoldDB" id="A0A398B1V4"/>
<keyword evidence="6" id="KW-0479">Metal-binding</keyword>
<dbReference type="InterPro" id="IPR044298">
    <property type="entry name" value="MIG/MutY"/>
</dbReference>
<comment type="function">
    <text evidence="14">Base excision repair (BER) glycosylase that initiates repair of A:oxoG to C:G by removing the inappropriately paired adenine base from the DNA backbone, generating an abasic site product. 8-oxoguanine (oxoG) is a genotoxic DNA lesion resulting from oxidation of guanine; this residue is misread by replicative DNA polymerases, that insert adenine instead of cytosine opposite the oxidized damaged base. Shows a powerful dicrimination of A versus C, since it does not cleave cytosine in oxoG:C pairs. May also be able to remove adenine from A:G mispairs, although this activity may not be physiologically relevant.</text>
</comment>
<dbReference type="InterPro" id="IPR011257">
    <property type="entry name" value="DNA_glycosylase"/>
</dbReference>
<evidence type="ECO:0000313" key="17">
    <source>
        <dbReference type="EMBL" id="RID81786.1"/>
    </source>
</evidence>
<evidence type="ECO:0000256" key="3">
    <source>
        <dbReference type="ARBA" id="ARBA00012045"/>
    </source>
</evidence>
<dbReference type="EMBL" id="QWVS01000059">
    <property type="protein sequence ID" value="RID81786.1"/>
    <property type="molecule type" value="Genomic_DNA"/>
</dbReference>
<dbReference type="CDD" id="cd03431">
    <property type="entry name" value="NUDIX_DNA_Glycosylase_C-MutY"/>
    <property type="match status" value="1"/>
</dbReference>
<dbReference type="InterPro" id="IPR005760">
    <property type="entry name" value="A/G_AdeGlyc_MutY"/>
</dbReference>
<keyword evidence="8" id="KW-0378">Hydrolase</keyword>
<dbReference type="InterPro" id="IPR023170">
    <property type="entry name" value="HhH_base_excis_C"/>
</dbReference>
<feature type="domain" description="HhH-GPD" evidence="16">
    <location>
        <begin position="64"/>
        <end position="215"/>
    </location>
</feature>
<dbReference type="NCBIfam" id="TIGR01084">
    <property type="entry name" value="mutY"/>
    <property type="match status" value="1"/>
</dbReference>
<dbReference type="PANTHER" id="PTHR42944:SF1">
    <property type="entry name" value="ADENINE DNA GLYCOSYLASE"/>
    <property type="match status" value="1"/>
</dbReference>
<evidence type="ECO:0000256" key="6">
    <source>
        <dbReference type="ARBA" id="ARBA00022723"/>
    </source>
</evidence>
<dbReference type="Gene3D" id="1.10.340.30">
    <property type="entry name" value="Hypothetical protein, domain 2"/>
    <property type="match status" value="1"/>
</dbReference>
<evidence type="ECO:0000256" key="2">
    <source>
        <dbReference type="ARBA" id="ARBA00008343"/>
    </source>
</evidence>
<evidence type="ECO:0000259" key="16">
    <source>
        <dbReference type="SMART" id="SM00478"/>
    </source>
</evidence>
<keyword evidence="11" id="KW-0238">DNA-binding</keyword>
<dbReference type="CDD" id="cd00056">
    <property type="entry name" value="ENDO3c"/>
    <property type="match status" value="1"/>
</dbReference>
<keyword evidence="18" id="KW-1185">Reference proteome</keyword>
<evidence type="ECO:0000256" key="11">
    <source>
        <dbReference type="ARBA" id="ARBA00023125"/>
    </source>
</evidence>
<keyword evidence="10" id="KW-0411">Iron-sulfur</keyword>
<gene>
    <name evidence="17" type="primary">mutY</name>
    <name evidence="17" type="ORF">D1953_19535</name>
</gene>
<dbReference type="SUPFAM" id="SSF55811">
    <property type="entry name" value="Nudix"/>
    <property type="match status" value="1"/>
</dbReference>
<dbReference type="InterPro" id="IPR000445">
    <property type="entry name" value="HhH_motif"/>
</dbReference>
<sequence>MPNFLKGFNICGGKKVNDKLEQSLLNIDKESFQNDLIDWFEAEQRNLPWRENKDPYRVWVSEIMLQQTRVDTVIPYFNRFIEWFPTLDDFAEADEEKILKAWEGLGYYSRVRNLHSAVKEVKETYNSVVPDSPEEISKLKGVGPYTAGAILSIAYGKPEPAVDGNVMRVLSRILVIDEDIAKPKTRKTFEKAVRALISHENPSAFNQALMELGALICTPGKPACLLCPVQKHCQAFAAGIQTELPVKIQKKKTRDVPIVAAVLKNERDEFLIHKRSSEGLLANLWEFPNYEMHTSIQPKRAFFEASFLESYRTDVKLSDSFTMLDHVFSHLVWKIDAYRGSLLTDIEESVMKEQNLKWVSKEELEQYAFPVSHQKIWKSYQQTYVMD</sequence>
<comment type="caution">
    <text evidence="17">The sequence shown here is derived from an EMBL/GenBank/DDBJ whole genome shotgun (WGS) entry which is preliminary data.</text>
</comment>
<keyword evidence="9 15" id="KW-0408">Iron</keyword>
<evidence type="ECO:0000256" key="10">
    <source>
        <dbReference type="ARBA" id="ARBA00023014"/>
    </source>
</evidence>
<evidence type="ECO:0000256" key="12">
    <source>
        <dbReference type="ARBA" id="ARBA00023204"/>
    </source>
</evidence>
<dbReference type="FunFam" id="1.10.1670.10:FF:000002">
    <property type="entry name" value="Adenine DNA glycosylase"/>
    <property type="match status" value="1"/>
</dbReference>
<dbReference type="Gene3D" id="1.10.1670.10">
    <property type="entry name" value="Helix-hairpin-Helix base-excision DNA repair enzymes (C-terminal)"/>
    <property type="match status" value="1"/>
</dbReference>
<keyword evidence="12" id="KW-0234">DNA repair</keyword>
<evidence type="ECO:0000256" key="1">
    <source>
        <dbReference type="ARBA" id="ARBA00000843"/>
    </source>
</evidence>
<dbReference type="GO" id="GO:0051539">
    <property type="term" value="F:4 iron, 4 sulfur cluster binding"/>
    <property type="evidence" value="ECO:0007669"/>
    <property type="project" value="UniProtKB-UniRule"/>
</dbReference>
<evidence type="ECO:0000256" key="13">
    <source>
        <dbReference type="ARBA" id="ARBA00023295"/>
    </source>
</evidence>
<dbReference type="InterPro" id="IPR015797">
    <property type="entry name" value="NUDIX_hydrolase-like_dom_sf"/>
</dbReference>
<dbReference type="FunFam" id="1.10.340.30:FF:000010">
    <property type="entry name" value="Adenine DNA glycosylase"/>
    <property type="match status" value="1"/>
</dbReference>